<dbReference type="EMBL" id="DSZH01000092">
    <property type="protein sequence ID" value="HGU47318.1"/>
    <property type="molecule type" value="Genomic_DNA"/>
</dbReference>
<keyword evidence="1" id="KW-0812">Transmembrane</keyword>
<protein>
    <submittedName>
        <fullName evidence="2">Prepilin-type N-terminal cleavage/methylation domain-containing protein</fullName>
    </submittedName>
</protein>
<evidence type="ECO:0000256" key="1">
    <source>
        <dbReference type="SAM" id="Phobius"/>
    </source>
</evidence>
<organism evidence="2">
    <name type="scientific">candidate division WOR-3 bacterium</name>
    <dbReference type="NCBI Taxonomy" id="2052148"/>
    <lineage>
        <taxon>Bacteria</taxon>
        <taxon>Bacteria division WOR-3</taxon>
    </lineage>
</organism>
<dbReference type="Pfam" id="PF07963">
    <property type="entry name" value="N_methyl"/>
    <property type="match status" value="1"/>
</dbReference>
<gene>
    <name evidence="2" type="ORF">ENT60_01990</name>
</gene>
<proteinExistence type="predicted"/>
<keyword evidence="1" id="KW-1133">Transmembrane helix</keyword>
<reference evidence="2" key="1">
    <citation type="journal article" date="2020" name="mSystems">
        <title>Genome- and Community-Level Interaction Insights into Carbon Utilization and Element Cycling Functions of Hydrothermarchaeota in Hydrothermal Sediment.</title>
        <authorList>
            <person name="Zhou Z."/>
            <person name="Liu Y."/>
            <person name="Xu W."/>
            <person name="Pan J."/>
            <person name="Luo Z.H."/>
            <person name="Li M."/>
        </authorList>
    </citation>
    <scope>NUCLEOTIDE SEQUENCE [LARGE SCALE GENOMIC DNA]</scope>
    <source>
        <strain evidence="2">SpSt-594</strain>
    </source>
</reference>
<name>A0A7C4S198_UNCW3</name>
<evidence type="ECO:0000313" key="2">
    <source>
        <dbReference type="EMBL" id="HGU47318.1"/>
    </source>
</evidence>
<dbReference type="InterPro" id="IPR012902">
    <property type="entry name" value="N_methyl_site"/>
</dbReference>
<dbReference type="NCBIfam" id="TIGR02532">
    <property type="entry name" value="IV_pilin_GFxxxE"/>
    <property type="match status" value="1"/>
</dbReference>
<accession>A0A7C4S198</accession>
<dbReference type="AlphaFoldDB" id="A0A7C4S198"/>
<dbReference type="InterPro" id="IPR045584">
    <property type="entry name" value="Pilin-like"/>
</dbReference>
<feature type="transmembrane region" description="Helical" evidence="1">
    <location>
        <begin position="12"/>
        <end position="33"/>
    </location>
</feature>
<comment type="caution">
    <text evidence="2">The sequence shown here is derived from an EMBL/GenBank/DDBJ whole genome shotgun (WGS) entry which is preliminary data.</text>
</comment>
<keyword evidence="1" id="KW-0472">Membrane</keyword>
<sequence length="173" mass="19815">MKFMRNKGFTLVELLVVIFIIGILISFLVPPIVSRVTQNARITVVKNRLYQLRKAIVGEVGANYVDYGFKGDVGRFPRHLIELATNRPDTLREFIYPGKESIPAWNPFTKKGWNGPYVRDDPEHSFLYDPWGTPIMYYLGPNGETLGLKSAGPDGEWYDPQRHQVNDDIIVLF</sequence>
<dbReference type="Gene3D" id="3.30.700.10">
    <property type="entry name" value="Glycoprotein, Type 4 Pilin"/>
    <property type="match status" value="1"/>
</dbReference>
<dbReference type="PROSITE" id="PS00409">
    <property type="entry name" value="PROKAR_NTER_METHYL"/>
    <property type="match status" value="1"/>
</dbReference>
<dbReference type="SUPFAM" id="SSF54523">
    <property type="entry name" value="Pili subunits"/>
    <property type="match status" value="1"/>
</dbReference>
<dbReference type="PANTHER" id="PTHR30093">
    <property type="entry name" value="GENERAL SECRETION PATHWAY PROTEIN G"/>
    <property type="match status" value="1"/>
</dbReference>